<dbReference type="SUPFAM" id="SSF51445">
    <property type="entry name" value="(Trans)glycosidases"/>
    <property type="match status" value="1"/>
</dbReference>
<dbReference type="RefSeq" id="WP_255843577.1">
    <property type="nucleotide sequence ID" value="NZ_CP094358.1"/>
</dbReference>
<evidence type="ECO:0000256" key="4">
    <source>
        <dbReference type="RuleBase" id="RU361153"/>
    </source>
</evidence>
<gene>
    <name evidence="7" type="ORF">MQE35_00650</name>
</gene>
<feature type="compositionally biased region" description="Acidic residues" evidence="5">
    <location>
        <begin position="97"/>
        <end position="111"/>
    </location>
</feature>
<evidence type="ECO:0000313" key="8">
    <source>
        <dbReference type="Proteomes" id="UP000831290"/>
    </source>
</evidence>
<dbReference type="InterPro" id="IPR003367">
    <property type="entry name" value="Thrombospondin_3-like_rpt"/>
</dbReference>
<reference evidence="7" key="1">
    <citation type="submission" date="2022-03" db="EMBL/GenBank/DDBJ databases">
        <title>Description of Abyssus ytuae gen. nov., sp. nov., a novel member of the family Flavobacteriaceae isolated from the sediment of Mariana Trench.</title>
        <authorList>
            <person name="Zhang J."/>
            <person name="Xu X."/>
        </authorList>
    </citation>
    <scope>NUCLEOTIDE SEQUENCE</scope>
    <source>
        <strain evidence="7">MT3330</strain>
    </source>
</reference>
<evidence type="ECO:0000259" key="6">
    <source>
        <dbReference type="Pfam" id="PF00150"/>
    </source>
</evidence>
<dbReference type="Proteomes" id="UP000831290">
    <property type="component" value="Chromosome"/>
</dbReference>
<dbReference type="GO" id="GO:0004553">
    <property type="term" value="F:hydrolase activity, hydrolyzing O-glycosyl compounds"/>
    <property type="evidence" value="ECO:0007669"/>
    <property type="project" value="InterPro"/>
</dbReference>
<dbReference type="Pfam" id="PF02412">
    <property type="entry name" value="TSP_3"/>
    <property type="match status" value="3"/>
</dbReference>
<comment type="similarity">
    <text evidence="4">Belongs to the glycosyl hydrolase 5 (cellulase A) family.</text>
</comment>
<evidence type="ECO:0000313" key="7">
    <source>
        <dbReference type="EMBL" id="UOB17822.1"/>
    </source>
</evidence>
<dbReference type="EMBL" id="CP094358">
    <property type="protein sequence ID" value="UOB17822.1"/>
    <property type="molecule type" value="Genomic_DNA"/>
</dbReference>
<feature type="domain" description="Glycoside hydrolase family 5" evidence="6">
    <location>
        <begin position="205"/>
        <end position="403"/>
    </location>
</feature>
<name>A0A9E6ZL75_9FLAO</name>
<evidence type="ECO:0000256" key="5">
    <source>
        <dbReference type="SAM" id="MobiDB-lite"/>
    </source>
</evidence>
<dbReference type="AlphaFoldDB" id="A0A9E6ZL75"/>
<proteinExistence type="inferred from homology"/>
<dbReference type="GO" id="GO:0000272">
    <property type="term" value="P:polysaccharide catabolic process"/>
    <property type="evidence" value="ECO:0007669"/>
    <property type="project" value="InterPro"/>
</dbReference>
<keyword evidence="2 4" id="KW-0378">Hydrolase</keyword>
<keyword evidence="1" id="KW-0732">Signal</keyword>
<dbReference type="GO" id="GO:0007155">
    <property type="term" value="P:cell adhesion"/>
    <property type="evidence" value="ECO:0007669"/>
    <property type="project" value="InterPro"/>
</dbReference>
<evidence type="ECO:0000256" key="3">
    <source>
        <dbReference type="ARBA" id="ARBA00023295"/>
    </source>
</evidence>
<sequence>MINEIYRIKVYGRLFLLIILSSFLINCGSGNDDPQSINTDTDNDGIPDLEDECATIPGIAAFNGCPDPDRDNDGIANIIDDCPDAAGTADTNGCPDTDNDGISDNNDECPEESGIAELNGCPKPDSDNDGIPDDTDNCPEIAGTLPLNGCPVDNSSNIPLENIGNGVNLQPSYYNSGNVVVGWDLMANYPEITTIRIEIEPFVNIETAKQWLQGAQDIGLTVIATYHDAIDAGLGNNDKQNLINAANWWVENYSALKETGPFIVNLSNEWGNHDLTASQYADAYNDAIEIVRGVYGGLIIIDVPGWGQNVKVAAEASPLIEDENIILSAHIYEGAYYQPEGRALQATDLDQLANTGRPCILGEFGHDASADIDETGFADWKAIVEHARDNLNWPVLGWCWNGDGGTTMNMVSPSWAQNATATTFTPDPEHMNRIIDIISKN</sequence>
<accession>A0A9E6ZL75</accession>
<evidence type="ECO:0000256" key="1">
    <source>
        <dbReference type="ARBA" id="ARBA00022729"/>
    </source>
</evidence>
<dbReference type="Pfam" id="PF00150">
    <property type="entry name" value="Cellulase"/>
    <property type="match status" value="1"/>
</dbReference>
<dbReference type="InterPro" id="IPR017853">
    <property type="entry name" value="GH"/>
</dbReference>
<dbReference type="InterPro" id="IPR001547">
    <property type="entry name" value="Glyco_hydro_5"/>
</dbReference>
<feature type="region of interest" description="Disordered" evidence="5">
    <location>
        <begin position="89"/>
        <end position="111"/>
    </location>
</feature>
<keyword evidence="8" id="KW-1185">Reference proteome</keyword>
<dbReference type="Gene3D" id="4.10.1080.10">
    <property type="entry name" value="TSP type-3 repeat"/>
    <property type="match status" value="1"/>
</dbReference>
<dbReference type="InterPro" id="IPR028974">
    <property type="entry name" value="TSP_type-3_rpt"/>
</dbReference>
<evidence type="ECO:0000256" key="2">
    <source>
        <dbReference type="ARBA" id="ARBA00022801"/>
    </source>
</evidence>
<dbReference type="SUPFAM" id="SSF103647">
    <property type="entry name" value="TSP type-3 repeat"/>
    <property type="match status" value="1"/>
</dbReference>
<dbReference type="Gene3D" id="3.20.20.80">
    <property type="entry name" value="Glycosidases"/>
    <property type="match status" value="1"/>
</dbReference>
<dbReference type="GO" id="GO:0005509">
    <property type="term" value="F:calcium ion binding"/>
    <property type="evidence" value="ECO:0007669"/>
    <property type="project" value="InterPro"/>
</dbReference>
<keyword evidence="3 4" id="KW-0326">Glycosidase</keyword>
<protein>
    <submittedName>
        <fullName evidence="7">Cellulase family glycosylhydrolase</fullName>
    </submittedName>
</protein>
<organism evidence="7 8">
    <name type="scientific">Abyssalbus ytuae</name>
    <dbReference type="NCBI Taxonomy" id="2926907"/>
    <lineage>
        <taxon>Bacteria</taxon>
        <taxon>Pseudomonadati</taxon>
        <taxon>Bacteroidota</taxon>
        <taxon>Flavobacteriia</taxon>
        <taxon>Flavobacteriales</taxon>
        <taxon>Flavobacteriaceae</taxon>
        <taxon>Abyssalbus</taxon>
    </lineage>
</organism>
<dbReference type="KEGG" id="fbm:MQE35_00650"/>